<feature type="non-terminal residue" evidence="2">
    <location>
        <position position="342"/>
    </location>
</feature>
<sequence length="342" mass="39193">MAAECGTSDLDKLTRRHGVKISPPDGVSVGECAMAVGDIVGHTSVKAVSRMNKMVVVFVGSTDEADRLVAAGVIIRGENTPVFPLSNPARSVIVSNVPPFIKNETLLRELSRHGRIASPMKYFVLGTKSPLLRHVVSFRRHVVMVLDSNEKELDLALCFRVDGFDYTVYALPNPKNALVVGRRAIWSGRARMAWRPADQPTRPSAQRRARTTRRERPHKPRGATWAQPRRWRSQQVRRGPTRGTTGTCRLNVSPERWWSGRFQERLRPSRTWRTSEWRRAASVCPRRGRARTQRTTKGQRSVQLEDHFSDLQLFHDHVKMFMRMERYGEPAFTDREMYRLKK</sequence>
<evidence type="ECO:0000313" key="3">
    <source>
        <dbReference type="Proteomes" id="UP000324091"/>
    </source>
</evidence>
<gene>
    <name evidence="2" type="ORF">D4764_0262100</name>
</gene>
<comment type="caution">
    <text evidence="2">The sequence shown here is derived from an EMBL/GenBank/DDBJ whole genome shotgun (WGS) entry which is preliminary data.</text>
</comment>
<keyword evidence="3" id="KW-1185">Reference proteome</keyword>
<reference evidence="2 3" key="1">
    <citation type="submission" date="2019-04" db="EMBL/GenBank/DDBJ databases">
        <title>Chromosome genome assembly for Takifugu flavidus.</title>
        <authorList>
            <person name="Xiao S."/>
        </authorList>
    </citation>
    <scope>NUCLEOTIDE SEQUENCE [LARGE SCALE GENOMIC DNA]</scope>
    <source>
        <strain evidence="2">HTHZ2018</strain>
        <tissue evidence="2">Muscle</tissue>
    </source>
</reference>
<feature type="region of interest" description="Disordered" evidence="1">
    <location>
        <begin position="195"/>
        <end position="249"/>
    </location>
</feature>
<dbReference type="Proteomes" id="UP000324091">
    <property type="component" value="Unassembled WGS sequence"/>
</dbReference>
<evidence type="ECO:0000256" key="1">
    <source>
        <dbReference type="SAM" id="MobiDB-lite"/>
    </source>
</evidence>
<name>A0A5C6MHD8_9TELE</name>
<protein>
    <submittedName>
        <fullName evidence="2">Transposon TX1 uncharacterized 82 kDa protein ORF 1</fullName>
    </submittedName>
</protein>
<organism evidence="2 3">
    <name type="scientific">Takifugu flavidus</name>
    <name type="common">sansaifugu</name>
    <dbReference type="NCBI Taxonomy" id="433684"/>
    <lineage>
        <taxon>Eukaryota</taxon>
        <taxon>Metazoa</taxon>
        <taxon>Chordata</taxon>
        <taxon>Craniata</taxon>
        <taxon>Vertebrata</taxon>
        <taxon>Euteleostomi</taxon>
        <taxon>Actinopterygii</taxon>
        <taxon>Neopterygii</taxon>
        <taxon>Teleostei</taxon>
        <taxon>Neoteleostei</taxon>
        <taxon>Acanthomorphata</taxon>
        <taxon>Eupercaria</taxon>
        <taxon>Tetraodontiformes</taxon>
        <taxon>Tetradontoidea</taxon>
        <taxon>Tetraodontidae</taxon>
        <taxon>Takifugu</taxon>
    </lineage>
</organism>
<feature type="compositionally biased region" description="Low complexity" evidence="1">
    <location>
        <begin position="237"/>
        <end position="249"/>
    </location>
</feature>
<accession>A0A5C6MHD8</accession>
<proteinExistence type="predicted"/>
<dbReference type="AlphaFoldDB" id="A0A5C6MHD8"/>
<dbReference type="EMBL" id="RHFK02000216">
    <property type="protein sequence ID" value="TWW54492.1"/>
    <property type="molecule type" value="Genomic_DNA"/>
</dbReference>
<evidence type="ECO:0000313" key="2">
    <source>
        <dbReference type="EMBL" id="TWW54492.1"/>
    </source>
</evidence>
<feature type="compositionally biased region" description="Basic residues" evidence="1">
    <location>
        <begin position="205"/>
        <end position="221"/>
    </location>
</feature>